<keyword evidence="16" id="KW-0175">Coiled coil</keyword>
<dbReference type="InterPro" id="IPR032807">
    <property type="entry name" value="GNVR"/>
</dbReference>
<dbReference type="Proteomes" id="UP000282321">
    <property type="component" value="Unassembled WGS sequence"/>
</dbReference>
<dbReference type="EC" id="2.7.10.2" evidence="4"/>
<evidence type="ECO:0000259" key="18">
    <source>
        <dbReference type="Pfam" id="PF02706"/>
    </source>
</evidence>
<comment type="catalytic activity">
    <reaction evidence="15">
        <text>L-tyrosyl-[protein] + ATP = O-phospho-L-tyrosyl-[protein] + ADP + H(+)</text>
        <dbReference type="Rhea" id="RHEA:10596"/>
        <dbReference type="Rhea" id="RHEA-COMP:10136"/>
        <dbReference type="Rhea" id="RHEA-COMP:20101"/>
        <dbReference type="ChEBI" id="CHEBI:15378"/>
        <dbReference type="ChEBI" id="CHEBI:30616"/>
        <dbReference type="ChEBI" id="CHEBI:46858"/>
        <dbReference type="ChEBI" id="CHEBI:61978"/>
        <dbReference type="ChEBI" id="CHEBI:456216"/>
        <dbReference type="EC" id="2.7.10.2"/>
    </reaction>
</comment>
<keyword evidence="7" id="KW-0808">Transferase</keyword>
<proteinExistence type="inferred from homology"/>
<evidence type="ECO:0000259" key="20">
    <source>
        <dbReference type="Pfam" id="PF13807"/>
    </source>
</evidence>
<evidence type="ECO:0000256" key="12">
    <source>
        <dbReference type="ARBA" id="ARBA00022989"/>
    </source>
</evidence>
<keyword evidence="9" id="KW-0547">Nucleotide-binding</keyword>
<evidence type="ECO:0000256" key="4">
    <source>
        <dbReference type="ARBA" id="ARBA00011903"/>
    </source>
</evidence>
<evidence type="ECO:0000256" key="15">
    <source>
        <dbReference type="ARBA" id="ARBA00051245"/>
    </source>
</evidence>
<keyword evidence="6" id="KW-0997">Cell inner membrane</keyword>
<dbReference type="InterPro" id="IPR025669">
    <property type="entry name" value="AAA_dom"/>
</dbReference>
<evidence type="ECO:0000256" key="7">
    <source>
        <dbReference type="ARBA" id="ARBA00022679"/>
    </source>
</evidence>
<evidence type="ECO:0000259" key="19">
    <source>
        <dbReference type="Pfam" id="PF13614"/>
    </source>
</evidence>
<dbReference type="InterPro" id="IPR003856">
    <property type="entry name" value="LPS_length_determ_N"/>
</dbReference>
<keyword evidence="5" id="KW-1003">Cell membrane</keyword>
<evidence type="ECO:0000313" key="22">
    <source>
        <dbReference type="Proteomes" id="UP000282321"/>
    </source>
</evidence>
<dbReference type="PANTHER" id="PTHR32309">
    <property type="entry name" value="TYROSINE-PROTEIN KINASE"/>
    <property type="match status" value="1"/>
</dbReference>
<dbReference type="Pfam" id="PF13807">
    <property type="entry name" value="GNVR"/>
    <property type="match status" value="1"/>
</dbReference>
<protein>
    <recommendedName>
        <fullName evidence="4">non-specific protein-tyrosine kinase</fullName>
        <ecNumber evidence="4">2.7.10.2</ecNumber>
    </recommendedName>
</protein>
<comment type="similarity">
    <text evidence="2">Belongs to the CpsD/CapB family.</text>
</comment>
<evidence type="ECO:0000256" key="9">
    <source>
        <dbReference type="ARBA" id="ARBA00022741"/>
    </source>
</evidence>
<keyword evidence="10" id="KW-0418">Kinase</keyword>
<name>A0A660S7S6_UNCT6</name>
<dbReference type="Pfam" id="PF02706">
    <property type="entry name" value="Wzz"/>
    <property type="match status" value="1"/>
</dbReference>
<evidence type="ECO:0000313" key="21">
    <source>
        <dbReference type="EMBL" id="RKX65929.1"/>
    </source>
</evidence>
<comment type="caution">
    <text evidence="21">The sequence shown here is derived from an EMBL/GenBank/DDBJ whole genome shotgun (WGS) entry which is preliminary data.</text>
</comment>
<dbReference type="GO" id="GO:0042802">
    <property type="term" value="F:identical protein binding"/>
    <property type="evidence" value="ECO:0007669"/>
    <property type="project" value="UniProtKB-ARBA"/>
</dbReference>
<comment type="similarity">
    <text evidence="3">Belongs to the etk/wzc family.</text>
</comment>
<evidence type="ECO:0000256" key="2">
    <source>
        <dbReference type="ARBA" id="ARBA00007316"/>
    </source>
</evidence>
<comment type="subcellular location">
    <subcellularLocation>
        <location evidence="1">Cell inner membrane</location>
        <topology evidence="1">Multi-pass membrane protein</topology>
    </subcellularLocation>
</comment>
<dbReference type="SUPFAM" id="SSF52540">
    <property type="entry name" value="P-loop containing nucleoside triphosphate hydrolases"/>
    <property type="match status" value="1"/>
</dbReference>
<feature type="transmembrane region" description="Helical" evidence="17">
    <location>
        <begin position="20"/>
        <end position="41"/>
    </location>
</feature>
<dbReference type="GO" id="GO:0005524">
    <property type="term" value="F:ATP binding"/>
    <property type="evidence" value="ECO:0007669"/>
    <property type="project" value="UniProtKB-KW"/>
</dbReference>
<dbReference type="EMBL" id="QNBC01000064">
    <property type="protein sequence ID" value="RKX65929.1"/>
    <property type="molecule type" value="Genomic_DNA"/>
</dbReference>
<dbReference type="FunFam" id="3.40.50.300:FF:000527">
    <property type="entry name" value="Tyrosine-protein kinase etk"/>
    <property type="match status" value="1"/>
</dbReference>
<dbReference type="CDD" id="cd05387">
    <property type="entry name" value="BY-kinase"/>
    <property type="match status" value="1"/>
</dbReference>
<evidence type="ECO:0000256" key="11">
    <source>
        <dbReference type="ARBA" id="ARBA00022840"/>
    </source>
</evidence>
<feature type="domain" description="AAA" evidence="19">
    <location>
        <begin position="613"/>
        <end position="741"/>
    </location>
</feature>
<keyword evidence="11" id="KW-0067">ATP-binding</keyword>
<dbReference type="GO" id="GO:0004715">
    <property type="term" value="F:non-membrane spanning protein tyrosine kinase activity"/>
    <property type="evidence" value="ECO:0007669"/>
    <property type="project" value="UniProtKB-EC"/>
</dbReference>
<evidence type="ECO:0000256" key="17">
    <source>
        <dbReference type="SAM" id="Phobius"/>
    </source>
</evidence>
<dbReference type="AlphaFoldDB" id="A0A660S7S6"/>
<dbReference type="Gene3D" id="3.40.50.300">
    <property type="entry name" value="P-loop containing nucleotide triphosphate hydrolases"/>
    <property type="match status" value="1"/>
</dbReference>
<evidence type="ECO:0000256" key="10">
    <source>
        <dbReference type="ARBA" id="ARBA00022777"/>
    </source>
</evidence>
<dbReference type="Pfam" id="PF13614">
    <property type="entry name" value="AAA_31"/>
    <property type="match status" value="1"/>
</dbReference>
<evidence type="ECO:0000256" key="1">
    <source>
        <dbReference type="ARBA" id="ARBA00004429"/>
    </source>
</evidence>
<feature type="domain" description="Polysaccharide chain length determinant N-terminal" evidence="18">
    <location>
        <begin position="7"/>
        <end position="97"/>
    </location>
</feature>
<evidence type="ECO:0000256" key="6">
    <source>
        <dbReference type="ARBA" id="ARBA00022519"/>
    </source>
</evidence>
<feature type="transmembrane region" description="Helical" evidence="17">
    <location>
        <begin position="501"/>
        <end position="521"/>
    </location>
</feature>
<evidence type="ECO:0000256" key="14">
    <source>
        <dbReference type="ARBA" id="ARBA00023137"/>
    </source>
</evidence>
<dbReference type="InterPro" id="IPR027417">
    <property type="entry name" value="P-loop_NTPase"/>
</dbReference>
<sequence length="806" mass="91406">MNKDVNEEISLKEYINIIYSRIRVVIAGILLTLILVGVYTFTRKPLYEASTTIRVDQNRESNILFGDYTQILNQDVMQTEIAMIKSRSLSERVVKNLNLNVQIKKKKGDFDVDLVGLSLDREYFKGRIKFLFNSDTSFIASIKGKKIFEGKINDKFDFNGIHFILTAKGVKRGNFFIVSVSDVAHRALGLSNSIKVAPVKDAMIMKVTVYSHVPALAAKIANSIANEYIVQSVEYERSDARNARIFIEKQLKSATENLKEAENALRDYKEKEKFVILDENAKDYISNLSDFESQKAQFEMDITAQEMVIKNIQNQMTDSLSPYNRYKKFAAIPSLSGNTTIQELQNKLMELEMKRSELLQEYTERHPEVIAINGQIEDIKKDISDIVKNVVMTGPSSDDPIYQNLMSTIISAITKIKADSGSIRALNKIIGNYNHKLSKLPEKEVTLAQLMRKKNVNDKIYTMLLTKLEEAKINEAKTTAPVRIVDSAIIPTSPIKPRKRLNMIMALFLGIFIGLGGAFLVEYLDNTIKSPDIIEDYFKLPFLGIIPYINGNDIKKNEHYKSKTAVKNKLITQYAPESPITEAYRVIRTNLQFASIDTPLKSILVTGVQPEDGKTTTVCNIAITYANMGLKTVIVDTDLRKPQVHRMFGLKNQIGISNYLIEKKKISDIVQETDINNLSIVAAGKIKGNFGEILNSDKMKKFIQSMSEKFDIVLYDSPPVLSVADPLILGSQMDGVILVVRYGVTDKDAIMHVKKIISQHSTKLIGVLLNANRNYHSRGYKYYYYDYYSANEKRKKNIIQKLIERI</sequence>
<dbReference type="NCBIfam" id="TIGR01007">
    <property type="entry name" value="eps_fam"/>
    <property type="match status" value="1"/>
</dbReference>
<organism evidence="21 22">
    <name type="scientific">candidate division TA06 bacterium</name>
    <dbReference type="NCBI Taxonomy" id="2250710"/>
    <lineage>
        <taxon>Bacteria</taxon>
        <taxon>Bacteria division TA06</taxon>
    </lineage>
</organism>
<keyword evidence="13 17" id="KW-0472">Membrane</keyword>
<evidence type="ECO:0000256" key="5">
    <source>
        <dbReference type="ARBA" id="ARBA00022475"/>
    </source>
</evidence>
<keyword evidence="12 17" id="KW-1133">Transmembrane helix</keyword>
<evidence type="ECO:0000256" key="13">
    <source>
        <dbReference type="ARBA" id="ARBA00023136"/>
    </source>
</evidence>
<feature type="domain" description="Tyrosine-protein kinase G-rich" evidence="20">
    <location>
        <begin position="447"/>
        <end position="520"/>
    </location>
</feature>
<evidence type="ECO:0000256" key="3">
    <source>
        <dbReference type="ARBA" id="ARBA00008883"/>
    </source>
</evidence>
<evidence type="ECO:0000256" key="16">
    <source>
        <dbReference type="SAM" id="Coils"/>
    </source>
</evidence>
<accession>A0A660S7S6</accession>
<gene>
    <name evidence="21" type="ORF">DRP44_05215</name>
</gene>
<reference evidence="21 22" key="1">
    <citation type="submission" date="2018-06" db="EMBL/GenBank/DDBJ databases">
        <title>Extensive metabolic versatility and redundancy in microbially diverse, dynamic hydrothermal sediments.</title>
        <authorList>
            <person name="Dombrowski N."/>
            <person name="Teske A."/>
            <person name="Baker B.J."/>
        </authorList>
    </citation>
    <scope>NUCLEOTIDE SEQUENCE [LARGE SCALE GENOMIC DNA]</scope>
    <source>
        <strain evidence="21">B35_G9</strain>
    </source>
</reference>
<dbReference type="GO" id="GO:0005886">
    <property type="term" value="C:plasma membrane"/>
    <property type="evidence" value="ECO:0007669"/>
    <property type="project" value="UniProtKB-SubCell"/>
</dbReference>
<keyword evidence="8 17" id="KW-0812">Transmembrane</keyword>
<feature type="coiled-coil region" evidence="16">
    <location>
        <begin position="244"/>
        <end position="278"/>
    </location>
</feature>
<dbReference type="InterPro" id="IPR005702">
    <property type="entry name" value="Wzc-like_C"/>
</dbReference>
<dbReference type="InterPro" id="IPR050445">
    <property type="entry name" value="Bact_polysacc_biosynth/exp"/>
</dbReference>
<dbReference type="PANTHER" id="PTHR32309:SF13">
    <property type="entry name" value="FERRIC ENTEROBACTIN TRANSPORT PROTEIN FEPE"/>
    <property type="match status" value="1"/>
</dbReference>
<keyword evidence="14" id="KW-0829">Tyrosine-protein kinase</keyword>
<evidence type="ECO:0000256" key="8">
    <source>
        <dbReference type="ARBA" id="ARBA00022692"/>
    </source>
</evidence>